<sequence>MSRVVYSSLSIIALAFLSGCTSIQVLPVAREEFKNIHEICIIRNPIVIVSDFVPVVESRLMQYGIKARKVEEHNADSCTYTLRYSAKRSWDIVTYLSWARLKLYKKDKEIASAEYSLVGKGGLALTKYQSVETKMNPVIDQLLGRP</sequence>
<dbReference type="EMBL" id="ACZR01000019">
    <property type="protein sequence ID" value="EEX49505.1"/>
    <property type="molecule type" value="Genomic_DNA"/>
</dbReference>
<evidence type="ECO:0000313" key="1">
    <source>
        <dbReference type="EMBL" id="EEX49505.1"/>
    </source>
</evidence>
<reference evidence="1 2" key="1">
    <citation type="submission" date="2009-10" db="EMBL/GenBank/DDBJ databases">
        <authorList>
            <person name="Muzny D."/>
            <person name="Qin X."/>
            <person name="Deng J."/>
            <person name="Jiang H."/>
            <person name="Liu Y."/>
            <person name="Qu J."/>
            <person name="Song X.-Z."/>
            <person name="Zhang L."/>
            <person name="Thornton R."/>
            <person name="Coyle M."/>
            <person name="Francisco L."/>
            <person name="Jackson L."/>
            <person name="Javaid M."/>
            <person name="Korchina V."/>
            <person name="Kovar C."/>
            <person name="Mata R."/>
            <person name="Mathew T."/>
            <person name="Ngo R."/>
            <person name="Nguyen L."/>
            <person name="Nguyen N."/>
            <person name="Okwuonu G."/>
            <person name="Ongeri F."/>
            <person name="Pham C."/>
            <person name="Simmons D."/>
            <person name="Wilczek-Boney K."/>
            <person name="Hale W."/>
            <person name="Jakkamsetti A."/>
            <person name="Pham P."/>
            <person name="Ruth R."/>
            <person name="San Lucas F."/>
            <person name="Warren J."/>
            <person name="Zhang J."/>
            <person name="Zhao Z."/>
            <person name="Zhou C."/>
            <person name="Zhu D."/>
            <person name="Lee S."/>
            <person name="Bess C."/>
            <person name="Blankenburg K."/>
            <person name="Forbes L."/>
            <person name="Fu Q."/>
            <person name="Gubbala S."/>
            <person name="Hirani K."/>
            <person name="Jayaseelan J.C."/>
            <person name="Lara F."/>
            <person name="Munidasa M."/>
            <person name="Palculict T."/>
            <person name="Patil S."/>
            <person name="Pu L.-L."/>
            <person name="Saada N."/>
            <person name="Tang L."/>
            <person name="Weissenberger G."/>
            <person name="Zhu Y."/>
            <person name="Hemphill L."/>
            <person name="Shang Y."/>
            <person name="Youmans B."/>
            <person name="Ayvaz T."/>
            <person name="Ross M."/>
            <person name="Santibanez J."/>
            <person name="Aqrawi P."/>
            <person name="Gross S."/>
            <person name="Joshi V."/>
            <person name="Fowler G."/>
            <person name="Nazareth L."/>
            <person name="Reid J."/>
            <person name="Worley K."/>
            <person name="Petrosino J."/>
            <person name="Highlander S."/>
            <person name="Gibbs R."/>
        </authorList>
    </citation>
    <scope>NUCLEOTIDE SEQUENCE [LARGE SCALE GENOMIC DNA]</scope>
    <source>
        <strain evidence="1 2">ATCC 43325</strain>
    </source>
</reference>
<gene>
    <name evidence="1" type="ORF">HMPREF0621_1860</name>
</gene>
<name>C9PS86_9PAST</name>
<dbReference type="AlphaFoldDB" id="C9PS86"/>
<dbReference type="Proteomes" id="UP000005519">
    <property type="component" value="Unassembled WGS sequence"/>
</dbReference>
<keyword evidence="2" id="KW-1185">Reference proteome</keyword>
<dbReference type="STRING" id="667128.HMPREF0621_1860"/>
<organism evidence="1 2">
    <name type="scientific">Pasteurella dagmatis ATCC 43325</name>
    <dbReference type="NCBI Taxonomy" id="667128"/>
    <lineage>
        <taxon>Bacteria</taxon>
        <taxon>Pseudomonadati</taxon>
        <taxon>Pseudomonadota</taxon>
        <taxon>Gammaproteobacteria</taxon>
        <taxon>Pasteurellales</taxon>
        <taxon>Pasteurellaceae</taxon>
        <taxon>Pasteurella</taxon>
    </lineage>
</organism>
<accession>C9PS86</accession>
<dbReference type="RefSeq" id="WP_005764063.1">
    <property type="nucleotide sequence ID" value="NZ_GG704812.1"/>
</dbReference>
<dbReference type="HOGENOM" id="CLU_116660_2_0_6"/>
<dbReference type="OrthoDB" id="6708210at2"/>
<proteinExistence type="predicted"/>
<dbReference type="PROSITE" id="PS51257">
    <property type="entry name" value="PROKAR_LIPOPROTEIN"/>
    <property type="match status" value="1"/>
</dbReference>
<protein>
    <recommendedName>
        <fullName evidence="3">Lipoprotein</fullName>
    </recommendedName>
</protein>
<comment type="caution">
    <text evidence="1">The sequence shown here is derived from an EMBL/GenBank/DDBJ whole genome shotgun (WGS) entry which is preliminary data.</text>
</comment>
<dbReference type="NCBIfam" id="NF040519">
    <property type="entry name" value="Sbal_3080_fam"/>
    <property type="match status" value="1"/>
</dbReference>
<evidence type="ECO:0008006" key="3">
    <source>
        <dbReference type="Google" id="ProtNLM"/>
    </source>
</evidence>
<evidence type="ECO:0000313" key="2">
    <source>
        <dbReference type="Proteomes" id="UP000005519"/>
    </source>
</evidence>